<evidence type="ECO:0000313" key="2">
    <source>
        <dbReference type="Proteomes" id="UP000265926"/>
    </source>
</evidence>
<dbReference type="EMBL" id="QWGR01000025">
    <property type="protein sequence ID" value="RIJ45437.1"/>
    <property type="molecule type" value="Genomic_DNA"/>
</dbReference>
<accession>A0A399STZ3</accession>
<gene>
    <name evidence="1" type="ORF">D1614_22880</name>
</gene>
<protein>
    <submittedName>
        <fullName evidence="1">Uncharacterized protein</fullName>
    </submittedName>
</protein>
<dbReference type="Proteomes" id="UP000265926">
    <property type="component" value="Unassembled WGS sequence"/>
</dbReference>
<reference evidence="1 2" key="1">
    <citation type="submission" date="2018-08" db="EMBL/GenBank/DDBJ databases">
        <title>Pallidiluteibacterium maritimus gen. nov., sp. nov., isolated from coastal sediment.</title>
        <authorList>
            <person name="Zhou L.Y."/>
        </authorList>
    </citation>
    <scope>NUCLEOTIDE SEQUENCE [LARGE SCALE GENOMIC DNA]</scope>
    <source>
        <strain evidence="1 2">XSD2</strain>
    </source>
</reference>
<evidence type="ECO:0000313" key="1">
    <source>
        <dbReference type="EMBL" id="RIJ45437.1"/>
    </source>
</evidence>
<organism evidence="1 2">
    <name type="scientific">Maribellus luteus</name>
    <dbReference type="NCBI Taxonomy" id="2305463"/>
    <lineage>
        <taxon>Bacteria</taxon>
        <taxon>Pseudomonadati</taxon>
        <taxon>Bacteroidota</taxon>
        <taxon>Bacteroidia</taxon>
        <taxon>Marinilabiliales</taxon>
        <taxon>Prolixibacteraceae</taxon>
        <taxon>Maribellus</taxon>
    </lineage>
</organism>
<comment type="caution">
    <text evidence="1">The sequence shown here is derived from an EMBL/GenBank/DDBJ whole genome shotgun (WGS) entry which is preliminary data.</text>
</comment>
<name>A0A399STZ3_9BACT</name>
<sequence>MESLRSRRFAIGVQSKWIENNSISLWLRHGLKIRASEDLNKHALIECMLHREMHKRYGHNIEKALI</sequence>
<keyword evidence="2" id="KW-1185">Reference proteome</keyword>
<dbReference type="AlphaFoldDB" id="A0A399STZ3"/>
<proteinExistence type="predicted"/>